<feature type="region of interest" description="Disordered" evidence="3">
    <location>
        <begin position="165"/>
        <end position="200"/>
    </location>
</feature>
<dbReference type="Pfam" id="PF04201">
    <property type="entry name" value="TPD52"/>
    <property type="match status" value="1"/>
</dbReference>
<comment type="similarity">
    <text evidence="1">Belongs to the TPD52 family.</text>
</comment>
<sequence>MEISPGEEKQMAYPDLSEEFYDTSKEIKGDATTPDSGIHDFSNMDPNQRTLLEQDLAKTEEEITTLRHVLAAKIRKAQELKQMLGISVWKEFKDDIGQNIKNIQETPVYQRTSHTLKAAGEKSTIALGNFGASMTKKLGEVKNSQTFRSFEEKVGTAYENVKSKLSNSRSSSTHSFIETARSSGTTPVTSPVIPEEKPLL</sequence>
<keyword evidence="4" id="KW-1185">Reference proteome</keyword>
<reference evidence="5" key="1">
    <citation type="submission" date="2025-08" db="UniProtKB">
        <authorList>
            <consortium name="RefSeq"/>
        </authorList>
    </citation>
    <scope>IDENTIFICATION</scope>
    <source>
        <tissue evidence="5">Muscle</tissue>
    </source>
</reference>
<feature type="compositionally biased region" description="Low complexity" evidence="3">
    <location>
        <begin position="165"/>
        <end position="175"/>
    </location>
</feature>
<dbReference type="PANTHER" id="PTHR19307">
    <property type="entry name" value="TUMOR PROTEIN D52"/>
    <property type="match status" value="1"/>
</dbReference>
<dbReference type="Proteomes" id="UP000694941">
    <property type="component" value="Unplaced"/>
</dbReference>
<dbReference type="RefSeq" id="XP_013776496.1">
    <property type="nucleotide sequence ID" value="XM_013921042.2"/>
</dbReference>
<proteinExistence type="inferred from homology"/>
<keyword evidence="2" id="KW-0175">Coiled coil</keyword>
<dbReference type="PANTHER" id="PTHR19307:SF14">
    <property type="entry name" value="TUMOR PROTEIN D52"/>
    <property type="match status" value="1"/>
</dbReference>
<organism evidence="4 5">
    <name type="scientific">Limulus polyphemus</name>
    <name type="common">Atlantic horseshoe crab</name>
    <dbReference type="NCBI Taxonomy" id="6850"/>
    <lineage>
        <taxon>Eukaryota</taxon>
        <taxon>Metazoa</taxon>
        <taxon>Ecdysozoa</taxon>
        <taxon>Arthropoda</taxon>
        <taxon>Chelicerata</taxon>
        <taxon>Merostomata</taxon>
        <taxon>Xiphosura</taxon>
        <taxon>Limulidae</taxon>
        <taxon>Limulus</taxon>
    </lineage>
</organism>
<accession>A0ABM1B7Q6</accession>
<evidence type="ECO:0000313" key="4">
    <source>
        <dbReference type="Proteomes" id="UP000694941"/>
    </source>
</evidence>
<evidence type="ECO:0000313" key="5">
    <source>
        <dbReference type="RefSeq" id="XP_013776496.1"/>
    </source>
</evidence>
<evidence type="ECO:0000256" key="2">
    <source>
        <dbReference type="ARBA" id="ARBA00023054"/>
    </source>
</evidence>
<feature type="compositionally biased region" description="Polar residues" evidence="3">
    <location>
        <begin position="180"/>
        <end position="189"/>
    </location>
</feature>
<dbReference type="InterPro" id="IPR007327">
    <property type="entry name" value="TPD52"/>
</dbReference>
<evidence type="ECO:0000256" key="1">
    <source>
        <dbReference type="ARBA" id="ARBA00005702"/>
    </source>
</evidence>
<dbReference type="GeneID" id="106461236"/>
<protein>
    <submittedName>
        <fullName evidence="5">Tumor protein D52-like isoform X2</fullName>
    </submittedName>
</protein>
<evidence type="ECO:0000256" key="3">
    <source>
        <dbReference type="SAM" id="MobiDB-lite"/>
    </source>
</evidence>
<gene>
    <name evidence="5" type="primary">LOC106461236</name>
</gene>
<name>A0ABM1B7Q6_LIMPO</name>